<accession>A0A6P2C719</accession>
<dbReference type="CDD" id="cd17359">
    <property type="entry name" value="MFS_XylE_like"/>
    <property type="match status" value="1"/>
</dbReference>
<feature type="transmembrane region" description="Helical" evidence="9">
    <location>
        <begin position="286"/>
        <end position="310"/>
    </location>
</feature>
<dbReference type="PANTHER" id="PTHR48020">
    <property type="entry name" value="PROTON MYO-INOSITOL COTRANSPORTER"/>
    <property type="match status" value="1"/>
</dbReference>
<dbReference type="Pfam" id="PF00083">
    <property type="entry name" value="Sugar_tr"/>
    <property type="match status" value="1"/>
</dbReference>
<dbReference type="AlphaFoldDB" id="A0A6P2C719"/>
<feature type="transmembrane region" description="Helical" evidence="9">
    <location>
        <begin position="385"/>
        <end position="406"/>
    </location>
</feature>
<proteinExistence type="inferred from homology"/>
<dbReference type="PROSITE" id="PS50850">
    <property type="entry name" value="MFS"/>
    <property type="match status" value="1"/>
</dbReference>
<comment type="similarity">
    <text evidence="2 8">Belongs to the major facilitator superfamily. Sugar transporter (TC 2.A.1.1) family.</text>
</comment>
<keyword evidence="6 9" id="KW-1133">Transmembrane helix</keyword>
<dbReference type="InterPro" id="IPR020846">
    <property type="entry name" value="MFS_dom"/>
</dbReference>
<feature type="transmembrane region" description="Helical" evidence="9">
    <location>
        <begin position="87"/>
        <end position="104"/>
    </location>
</feature>
<dbReference type="OrthoDB" id="4008739at2"/>
<dbReference type="PROSITE" id="PS00216">
    <property type="entry name" value="SUGAR_TRANSPORT_1"/>
    <property type="match status" value="2"/>
</dbReference>
<evidence type="ECO:0000256" key="6">
    <source>
        <dbReference type="ARBA" id="ARBA00022989"/>
    </source>
</evidence>
<feature type="transmembrane region" description="Helical" evidence="9">
    <location>
        <begin position="317"/>
        <end position="340"/>
    </location>
</feature>
<dbReference type="EMBL" id="RPFW01000001">
    <property type="protein sequence ID" value="TVZ07000.1"/>
    <property type="molecule type" value="Genomic_DNA"/>
</dbReference>
<dbReference type="GO" id="GO:0022857">
    <property type="term" value="F:transmembrane transporter activity"/>
    <property type="evidence" value="ECO:0007669"/>
    <property type="project" value="InterPro"/>
</dbReference>
<dbReference type="PRINTS" id="PR00171">
    <property type="entry name" value="SUGRTRNSPORT"/>
</dbReference>
<feature type="transmembrane region" description="Helical" evidence="9">
    <location>
        <begin position="412"/>
        <end position="433"/>
    </location>
</feature>
<dbReference type="InterPro" id="IPR003663">
    <property type="entry name" value="Sugar/inositol_transpt"/>
</dbReference>
<evidence type="ECO:0000313" key="12">
    <source>
        <dbReference type="Proteomes" id="UP000460272"/>
    </source>
</evidence>
<comment type="subcellular location">
    <subcellularLocation>
        <location evidence="1">Cell membrane</location>
        <topology evidence="1">Multi-pass membrane protein</topology>
    </subcellularLocation>
</comment>
<evidence type="ECO:0000313" key="11">
    <source>
        <dbReference type="EMBL" id="TVZ07000.1"/>
    </source>
</evidence>
<dbReference type="PROSITE" id="PS00217">
    <property type="entry name" value="SUGAR_TRANSPORT_2"/>
    <property type="match status" value="1"/>
</dbReference>
<keyword evidence="12" id="KW-1185">Reference proteome</keyword>
<evidence type="ECO:0000256" key="9">
    <source>
        <dbReference type="SAM" id="Phobius"/>
    </source>
</evidence>
<keyword evidence="5 9" id="KW-0812">Transmembrane</keyword>
<dbReference type="InterPro" id="IPR036259">
    <property type="entry name" value="MFS_trans_sf"/>
</dbReference>
<dbReference type="FunFam" id="1.20.1250.20:FF:000073">
    <property type="entry name" value="MFS myo-inositol transporter, putative"/>
    <property type="match status" value="1"/>
</dbReference>
<organism evidence="11 12">
    <name type="scientific">Trebonia kvetii</name>
    <dbReference type="NCBI Taxonomy" id="2480626"/>
    <lineage>
        <taxon>Bacteria</taxon>
        <taxon>Bacillati</taxon>
        <taxon>Actinomycetota</taxon>
        <taxon>Actinomycetes</taxon>
        <taxon>Streptosporangiales</taxon>
        <taxon>Treboniaceae</taxon>
        <taxon>Trebonia</taxon>
    </lineage>
</organism>
<dbReference type="InterPro" id="IPR005828">
    <property type="entry name" value="MFS_sugar_transport-like"/>
</dbReference>
<feature type="transmembrane region" description="Helical" evidence="9">
    <location>
        <begin position="346"/>
        <end position="373"/>
    </location>
</feature>
<evidence type="ECO:0000256" key="4">
    <source>
        <dbReference type="ARBA" id="ARBA00022475"/>
    </source>
</evidence>
<dbReference type="InterPro" id="IPR050814">
    <property type="entry name" value="Myo-inositol_Transporter"/>
</dbReference>
<dbReference type="RefSeq" id="WP_145851755.1">
    <property type="nucleotide sequence ID" value="NZ_RPFW01000001.1"/>
</dbReference>
<evidence type="ECO:0000256" key="3">
    <source>
        <dbReference type="ARBA" id="ARBA00022448"/>
    </source>
</evidence>
<feature type="transmembrane region" description="Helical" evidence="9">
    <location>
        <begin position="110"/>
        <end position="133"/>
    </location>
</feature>
<dbReference type="Gene3D" id="1.20.1250.20">
    <property type="entry name" value="MFS general substrate transporter like domains"/>
    <property type="match status" value="1"/>
</dbReference>
<sequence length="454" mass="48001">MAPRALEADPASVRRHVAVSAAITALGGLLFGYDTGVVSGALLFVKKDFGGLSNFQQELVTSLLLVGAVVGALVAGRVSDKIGRRPAVLITAVVFIVGVLLAAFTPTYPLLLVARVIIGLAVGSASMIVPLYIGEIVPPRVRGGLVSLNQLAITVGILSSYLIDYGLSGTGNWRLMFGLAAIPAAALFIGMLFQQESPHWLIRQGREDDARQVLRRLRDDGDIDAEISEVREISQREGGLRDLISPRVRPLLMVGVMLAVFQQITGINTVIYYAPTLLQGAGFGNSGALLANVVNGAVNVGMTIVAIWLLDKVGRRPLLLSGTAGMAVGMAITACCFIGGSQLHGALAIVAVLGLLIYTGSFAIGLGPVFWLLIAEIYPLKIRGAAMSVASTANWAANFVVTVSFLTLLTAIGGTGAFFLFGFLTLVALAYFWRKVPETKGRSLQEIERDLVRS</sequence>
<feature type="domain" description="Major facilitator superfamily (MFS) profile" evidence="10">
    <location>
        <begin position="20"/>
        <end position="440"/>
    </location>
</feature>
<evidence type="ECO:0000256" key="8">
    <source>
        <dbReference type="RuleBase" id="RU003346"/>
    </source>
</evidence>
<keyword evidence="4" id="KW-1003">Cell membrane</keyword>
<dbReference type="InterPro" id="IPR005829">
    <property type="entry name" value="Sugar_transporter_CS"/>
</dbReference>
<dbReference type="SUPFAM" id="SSF103473">
    <property type="entry name" value="MFS general substrate transporter"/>
    <property type="match status" value="1"/>
</dbReference>
<dbReference type="NCBIfam" id="TIGR00879">
    <property type="entry name" value="SP"/>
    <property type="match status" value="1"/>
</dbReference>
<keyword evidence="3 8" id="KW-0813">Transport</keyword>
<feature type="transmembrane region" description="Helical" evidence="9">
    <location>
        <begin position="145"/>
        <end position="163"/>
    </location>
</feature>
<name>A0A6P2C719_9ACTN</name>
<dbReference type="InterPro" id="IPR047984">
    <property type="entry name" value="XylE-like"/>
</dbReference>
<feature type="transmembrane region" description="Helical" evidence="9">
    <location>
        <begin position="21"/>
        <end position="45"/>
    </location>
</feature>
<evidence type="ECO:0000256" key="1">
    <source>
        <dbReference type="ARBA" id="ARBA00004651"/>
    </source>
</evidence>
<dbReference type="PANTHER" id="PTHR48020:SF12">
    <property type="entry name" value="PROTON MYO-INOSITOL COTRANSPORTER"/>
    <property type="match status" value="1"/>
</dbReference>
<comment type="caution">
    <text evidence="11">The sequence shown here is derived from an EMBL/GenBank/DDBJ whole genome shotgun (WGS) entry which is preliminary data.</text>
</comment>
<evidence type="ECO:0000259" key="10">
    <source>
        <dbReference type="PROSITE" id="PS50850"/>
    </source>
</evidence>
<feature type="transmembrane region" description="Helical" evidence="9">
    <location>
        <begin position="57"/>
        <end position="75"/>
    </location>
</feature>
<dbReference type="GO" id="GO:0005886">
    <property type="term" value="C:plasma membrane"/>
    <property type="evidence" value="ECO:0007669"/>
    <property type="project" value="UniProtKB-SubCell"/>
</dbReference>
<gene>
    <name evidence="11" type="ORF">EAS64_06655</name>
</gene>
<protein>
    <submittedName>
        <fullName evidence="11">Sugar porter family MFS transporter</fullName>
    </submittedName>
</protein>
<keyword evidence="7 9" id="KW-0472">Membrane</keyword>
<evidence type="ECO:0000256" key="5">
    <source>
        <dbReference type="ARBA" id="ARBA00022692"/>
    </source>
</evidence>
<feature type="transmembrane region" description="Helical" evidence="9">
    <location>
        <begin position="251"/>
        <end position="274"/>
    </location>
</feature>
<evidence type="ECO:0000256" key="7">
    <source>
        <dbReference type="ARBA" id="ARBA00023136"/>
    </source>
</evidence>
<dbReference type="Proteomes" id="UP000460272">
    <property type="component" value="Unassembled WGS sequence"/>
</dbReference>
<evidence type="ECO:0000256" key="2">
    <source>
        <dbReference type="ARBA" id="ARBA00010992"/>
    </source>
</evidence>
<reference evidence="11 12" key="1">
    <citation type="submission" date="2018-11" db="EMBL/GenBank/DDBJ databases">
        <title>Trebonia kvetii gen.nov., sp.nov., a novel acidophilic actinobacterium, and proposal of the new actinobacterial family Treboniaceae fam. nov.</title>
        <authorList>
            <person name="Rapoport D."/>
            <person name="Sagova-Mareckova M."/>
            <person name="Sedlacek I."/>
            <person name="Provaznik J."/>
            <person name="Kralova S."/>
            <person name="Pavlinic D."/>
            <person name="Benes V."/>
            <person name="Kopecky J."/>
        </authorList>
    </citation>
    <scope>NUCLEOTIDE SEQUENCE [LARGE SCALE GENOMIC DNA]</scope>
    <source>
        <strain evidence="11 12">15Tr583</strain>
    </source>
</reference>
<feature type="transmembrane region" description="Helical" evidence="9">
    <location>
        <begin position="175"/>
        <end position="193"/>
    </location>
</feature>